<dbReference type="GeneID" id="76148654"/>
<evidence type="ECO:0000313" key="3">
    <source>
        <dbReference type="Proteomes" id="UP001204833"/>
    </source>
</evidence>
<feature type="region of interest" description="Disordered" evidence="1">
    <location>
        <begin position="14"/>
        <end position="65"/>
    </location>
</feature>
<evidence type="ECO:0000313" key="2">
    <source>
        <dbReference type="EMBL" id="KAI5966631.1"/>
    </source>
</evidence>
<gene>
    <name evidence="2" type="ORF">KGF57_000595</name>
</gene>
<keyword evidence="3" id="KW-1185">Reference proteome</keyword>
<dbReference type="AlphaFoldDB" id="A0AAD5G0I5"/>
<accession>A0AAD5G0I5</accession>
<sequence length="264" mass="30694">MWKRLGFGDATITNEPTIDYDKTSSSFPHTPTTRRTASCGRQNSESRLSDDLSTPTGLRDTWDNDDDDYDQEFSRYRFDYTRNLDYDTYGLDGDLQRDADMIREWTKESNSRSRLLQTDGFDDTHFSLPSRFPGKYQVADHVYSSRNDEHRLDQESQVDCEIKKLKKELQKDQQSEEDLMPGPSIVPRVTEVTTVVQNQSKYLSQLKQLAELADEQDTDTATKYQALKHEYLHELKKVESLYTCYYNLLEKYLELNAKAKGGAK</sequence>
<comment type="caution">
    <text evidence="2">The sequence shown here is derived from an EMBL/GenBank/DDBJ whole genome shotgun (WGS) entry which is preliminary data.</text>
</comment>
<dbReference type="RefSeq" id="XP_051610860.1">
    <property type="nucleotide sequence ID" value="XM_051755079.1"/>
</dbReference>
<name>A0AAD5G0I5_9ASCO</name>
<proteinExistence type="predicted"/>
<dbReference type="Proteomes" id="UP001204833">
    <property type="component" value="Unassembled WGS sequence"/>
</dbReference>
<protein>
    <submittedName>
        <fullName evidence="2">Uncharacterized protein</fullName>
    </submittedName>
</protein>
<feature type="compositionally biased region" description="Polar residues" evidence="1">
    <location>
        <begin position="23"/>
        <end position="56"/>
    </location>
</feature>
<dbReference type="EMBL" id="JAIHNG010000035">
    <property type="protein sequence ID" value="KAI5966631.1"/>
    <property type="molecule type" value="Genomic_DNA"/>
</dbReference>
<evidence type="ECO:0000256" key="1">
    <source>
        <dbReference type="SAM" id="MobiDB-lite"/>
    </source>
</evidence>
<reference evidence="2 3" key="1">
    <citation type="journal article" date="2022" name="DNA Res.">
        <title>Genome analysis of five recently described species of the CUG-Ser clade uncovers Candida theae as a new hybrid lineage with pathogenic potential in the Candida parapsilosis species complex.</title>
        <authorList>
            <person name="Mixao V."/>
            <person name="Del Olmo V."/>
            <person name="Hegedusova E."/>
            <person name="Saus E."/>
            <person name="Pryszcz L."/>
            <person name="Cillingova A."/>
            <person name="Nosek J."/>
            <person name="Gabaldon T."/>
        </authorList>
    </citation>
    <scope>NUCLEOTIDE SEQUENCE [LARGE SCALE GENOMIC DNA]</scope>
    <source>
        <strain evidence="2 3">CBS 12239</strain>
    </source>
</reference>
<organism evidence="2 3">
    <name type="scientific">Candida theae</name>
    <dbReference type="NCBI Taxonomy" id="1198502"/>
    <lineage>
        <taxon>Eukaryota</taxon>
        <taxon>Fungi</taxon>
        <taxon>Dikarya</taxon>
        <taxon>Ascomycota</taxon>
        <taxon>Saccharomycotina</taxon>
        <taxon>Pichiomycetes</taxon>
        <taxon>Debaryomycetaceae</taxon>
        <taxon>Candida/Lodderomyces clade</taxon>
        <taxon>Candida</taxon>
    </lineage>
</organism>